<dbReference type="Proteomes" id="UP000660708">
    <property type="component" value="Unassembled WGS sequence"/>
</dbReference>
<proteinExistence type="predicted"/>
<keyword evidence="2" id="KW-1185">Reference proteome</keyword>
<organism evidence="1 2">
    <name type="scientific">Pseudoalteromonas peptidolytica F12-50-A1</name>
    <dbReference type="NCBI Taxonomy" id="1315280"/>
    <lineage>
        <taxon>Bacteria</taxon>
        <taxon>Pseudomonadati</taxon>
        <taxon>Pseudomonadota</taxon>
        <taxon>Gammaproteobacteria</taxon>
        <taxon>Alteromonadales</taxon>
        <taxon>Pseudoalteromonadaceae</taxon>
        <taxon>Pseudoalteromonas</taxon>
    </lineage>
</organism>
<comment type="caution">
    <text evidence="1">The sequence shown here is derived from an EMBL/GenBank/DDBJ whole genome shotgun (WGS) entry which is preliminary data.</text>
</comment>
<gene>
    <name evidence="1" type="ORF">PPEP_a4240</name>
</gene>
<reference evidence="1 2" key="1">
    <citation type="submission" date="2015-06" db="EMBL/GenBank/DDBJ databases">
        <title>Genome sequence of Pseudoalteromonas peptidolytica.</title>
        <authorList>
            <person name="Xie B.-B."/>
            <person name="Rong J.-C."/>
            <person name="Qin Q.-L."/>
            <person name="Zhang Y.-Z."/>
        </authorList>
    </citation>
    <scope>NUCLEOTIDE SEQUENCE [LARGE SCALE GENOMIC DNA]</scope>
    <source>
        <strain evidence="1 2">F12-50-A1</strain>
    </source>
</reference>
<sequence length="175" mass="19707">MGHINLLNLARHQADNTLIILRHHNSTASPKHLWTQAQSQEMIERWCASQVYVPALKFVQPDAQSSNSDCIELIQSNTSGKKVLLTSSLSACGKFSEYQQNGIDCRFVTPAKDKAGAIIDSSTVLHAFLGEPSLINLQYELKQCLDLGILHYSTYQWLWRYALNIQQNTNTRMAS</sequence>
<accession>A0A8I0MXT1</accession>
<dbReference type="InterPro" id="IPR014729">
    <property type="entry name" value="Rossmann-like_a/b/a_fold"/>
</dbReference>
<dbReference type="AlphaFoldDB" id="A0A8I0MXT1"/>
<evidence type="ECO:0000313" key="1">
    <source>
        <dbReference type="EMBL" id="MBE0347870.1"/>
    </source>
</evidence>
<dbReference type="EMBL" id="AQHF01000028">
    <property type="protein sequence ID" value="MBE0347870.1"/>
    <property type="molecule type" value="Genomic_DNA"/>
</dbReference>
<protein>
    <submittedName>
        <fullName evidence="1">Uncharacterized protein</fullName>
    </submittedName>
</protein>
<name>A0A8I0MXT1_9GAMM</name>
<dbReference type="Gene3D" id="3.40.50.620">
    <property type="entry name" value="HUPs"/>
    <property type="match status" value="1"/>
</dbReference>
<evidence type="ECO:0000313" key="2">
    <source>
        <dbReference type="Proteomes" id="UP000660708"/>
    </source>
</evidence>